<gene>
    <name evidence="1" type="ORF">BWQ96_10162</name>
</gene>
<dbReference type="Proteomes" id="UP000247409">
    <property type="component" value="Unassembled WGS sequence"/>
</dbReference>
<dbReference type="AlphaFoldDB" id="A0A2V3IDH5"/>
<keyword evidence="2" id="KW-1185">Reference proteome</keyword>
<comment type="caution">
    <text evidence="1">The sequence shown here is derived from an EMBL/GenBank/DDBJ whole genome shotgun (WGS) entry which is preliminary data.</text>
</comment>
<evidence type="ECO:0000313" key="2">
    <source>
        <dbReference type="Proteomes" id="UP000247409"/>
    </source>
</evidence>
<sequence>MLNDVRFECLAELRAFGLHGAKKVQAADRNGFNGFSSDEEEAAVLANLLQEHTGYRTYAAWVEAERSNKRESILERKEAR</sequence>
<dbReference type="EMBL" id="NBIV01000356">
    <property type="protein sequence ID" value="PXF40124.1"/>
    <property type="molecule type" value="Genomic_DNA"/>
</dbReference>
<proteinExistence type="predicted"/>
<name>A0A2V3IDH5_9FLOR</name>
<protein>
    <submittedName>
        <fullName evidence="1">Uncharacterized protein</fullName>
    </submittedName>
</protein>
<evidence type="ECO:0000313" key="1">
    <source>
        <dbReference type="EMBL" id="PXF40124.1"/>
    </source>
</evidence>
<accession>A0A2V3IDH5</accession>
<organism evidence="1 2">
    <name type="scientific">Gracilariopsis chorda</name>
    <dbReference type="NCBI Taxonomy" id="448386"/>
    <lineage>
        <taxon>Eukaryota</taxon>
        <taxon>Rhodophyta</taxon>
        <taxon>Florideophyceae</taxon>
        <taxon>Rhodymeniophycidae</taxon>
        <taxon>Gracilariales</taxon>
        <taxon>Gracilariaceae</taxon>
        <taxon>Gracilariopsis</taxon>
    </lineage>
</organism>
<reference evidence="1 2" key="1">
    <citation type="journal article" date="2018" name="Mol. Biol. Evol.">
        <title>Analysis of the draft genome of the red seaweed Gracilariopsis chorda provides insights into genome size evolution in Rhodophyta.</title>
        <authorList>
            <person name="Lee J."/>
            <person name="Yang E.C."/>
            <person name="Graf L."/>
            <person name="Yang J.H."/>
            <person name="Qiu H."/>
            <person name="Zel Zion U."/>
            <person name="Chan C.X."/>
            <person name="Stephens T.G."/>
            <person name="Weber A.P.M."/>
            <person name="Boo G.H."/>
            <person name="Boo S.M."/>
            <person name="Kim K.M."/>
            <person name="Shin Y."/>
            <person name="Jung M."/>
            <person name="Lee S.J."/>
            <person name="Yim H.S."/>
            <person name="Lee J.H."/>
            <person name="Bhattacharya D."/>
            <person name="Yoon H.S."/>
        </authorList>
    </citation>
    <scope>NUCLEOTIDE SEQUENCE [LARGE SCALE GENOMIC DNA]</scope>
    <source>
        <strain evidence="1 2">SKKU-2015</strain>
        <tissue evidence="1">Whole body</tissue>
    </source>
</reference>